<feature type="chain" id="PRO_5023073257" evidence="7">
    <location>
        <begin position="20"/>
        <end position="459"/>
    </location>
</feature>
<feature type="signal peptide" evidence="7">
    <location>
        <begin position="1"/>
        <end position="19"/>
    </location>
</feature>
<protein>
    <submittedName>
        <fullName evidence="9">Arylsulfatase</fullName>
    </submittedName>
</protein>
<dbReference type="InterPro" id="IPR000917">
    <property type="entry name" value="Sulfatase_N"/>
</dbReference>
<evidence type="ECO:0000259" key="8">
    <source>
        <dbReference type="Pfam" id="PF00884"/>
    </source>
</evidence>
<dbReference type="Proteomes" id="UP000324974">
    <property type="component" value="Chromosome"/>
</dbReference>
<dbReference type="Gene3D" id="3.40.720.10">
    <property type="entry name" value="Alkaline Phosphatase, subunit A"/>
    <property type="match status" value="1"/>
</dbReference>
<evidence type="ECO:0000256" key="3">
    <source>
        <dbReference type="ARBA" id="ARBA00022801"/>
    </source>
</evidence>
<comment type="similarity">
    <text evidence="1">Belongs to the sulfatase family.</text>
</comment>
<dbReference type="CDD" id="cd16029">
    <property type="entry name" value="4-S"/>
    <property type="match status" value="1"/>
</dbReference>
<dbReference type="PANTHER" id="PTHR10342:SF274">
    <property type="entry name" value="ARYLSULFATASE B"/>
    <property type="match status" value="1"/>
</dbReference>
<keyword evidence="3" id="KW-0378">Hydrolase</keyword>
<dbReference type="RefSeq" id="WP_149114468.1">
    <property type="nucleotide sequence ID" value="NZ_CP042425.1"/>
</dbReference>
<feature type="compositionally biased region" description="Basic and acidic residues" evidence="6">
    <location>
        <begin position="445"/>
        <end position="459"/>
    </location>
</feature>
<evidence type="ECO:0000313" key="9">
    <source>
        <dbReference type="EMBL" id="QEL20147.1"/>
    </source>
</evidence>
<keyword evidence="5" id="KW-0325">Glycoprotein</keyword>
<dbReference type="InterPro" id="IPR017850">
    <property type="entry name" value="Alkaline_phosphatase_core_sf"/>
</dbReference>
<feature type="domain" description="Sulfatase N-terminal" evidence="8">
    <location>
        <begin position="23"/>
        <end position="330"/>
    </location>
</feature>
<keyword evidence="4" id="KW-0106">Calcium</keyword>
<organism evidence="9 10">
    <name type="scientific">Limnoglobus roseus</name>
    <dbReference type="NCBI Taxonomy" id="2598579"/>
    <lineage>
        <taxon>Bacteria</taxon>
        <taxon>Pseudomonadati</taxon>
        <taxon>Planctomycetota</taxon>
        <taxon>Planctomycetia</taxon>
        <taxon>Gemmatales</taxon>
        <taxon>Gemmataceae</taxon>
        <taxon>Limnoglobus</taxon>
    </lineage>
</organism>
<gene>
    <name evidence="9" type="ORF">PX52LOC_07235</name>
</gene>
<proteinExistence type="inferred from homology"/>
<dbReference type="SUPFAM" id="SSF53649">
    <property type="entry name" value="Alkaline phosphatase-like"/>
    <property type="match status" value="1"/>
</dbReference>
<dbReference type="KEGG" id="lrs:PX52LOC_07235"/>
<dbReference type="PROSITE" id="PS00523">
    <property type="entry name" value="SULFATASE_1"/>
    <property type="match status" value="1"/>
</dbReference>
<dbReference type="GO" id="GO:0008484">
    <property type="term" value="F:sulfuric ester hydrolase activity"/>
    <property type="evidence" value="ECO:0007669"/>
    <property type="project" value="InterPro"/>
</dbReference>
<keyword evidence="2" id="KW-0479">Metal-binding</keyword>
<sequence>MFRFFALLALATFATAAGAAEKPNIVVILADDLGRADCGFMGGKDIPTPNIDKLAKAGATLDAFYVQPVCSPTRAAFMTGRYPMRHGLQVGVVRPWAQYGLPLEEQTIAQGLKSAGYTTAICGKWHLGHFQPEYLPTKRGFDHQYGHYNGALDYFTHIRDGGFDWHRDDAVCRDEGYSTHLIAKEAAKFVADTAGKSPFFLYVPFNAVHAPLEAPDEYLNRFPNLKNQRKKYAAMLSAMDDGVGTILAALDKAGATSNTLVIFSSDNGGPSPGTVTDNGPYRAGKGTLYEGGVRVAACAAWPGHIPVGTTNREPMHMVDLYPTFLKIAGATVSQKLPLDGLDVGPTLTAGKPSPHESILLNTTPSNGAVRAGDWKLVVKTAADDPDGEGDAGKPLAKPSVELFDLKADPYEKTNLAGKEAEKVAALRKTLDGYAKQAVTPKAKPKAKDFVTPKVWGEKS</sequence>
<name>A0A5C1APR2_9BACT</name>
<dbReference type="AlphaFoldDB" id="A0A5C1APR2"/>
<keyword evidence="10" id="KW-1185">Reference proteome</keyword>
<dbReference type="OrthoDB" id="9783154at2"/>
<evidence type="ECO:0000256" key="2">
    <source>
        <dbReference type="ARBA" id="ARBA00022723"/>
    </source>
</evidence>
<dbReference type="Gene3D" id="3.30.1120.10">
    <property type="match status" value="1"/>
</dbReference>
<keyword evidence="7" id="KW-0732">Signal</keyword>
<evidence type="ECO:0000256" key="6">
    <source>
        <dbReference type="SAM" id="MobiDB-lite"/>
    </source>
</evidence>
<reference evidence="10" key="1">
    <citation type="submission" date="2019-08" db="EMBL/GenBank/DDBJ databases">
        <title>Limnoglobus roseus gen. nov., sp. nov., a novel freshwater planctomycete with a giant genome from the family Gemmataceae.</title>
        <authorList>
            <person name="Kulichevskaya I.S."/>
            <person name="Naumoff D.G."/>
            <person name="Miroshnikov K."/>
            <person name="Ivanova A."/>
            <person name="Philippov D.A."/>
            <person name="Hakobyan A."/>
            <person name="Rijpstra I.C."/>
            <person name="Sinninghe Damste J.S."/>
            <person name="Liesack W."/>
            <person name="Dedysh S.N."/>
        </authorList>
    </citation>
    <scope>NUCLEOTIDE SEQUENCE [LARGE SCALE GENOMIC DNA]</scope>
    <source>
        <strain evidence="10">PX52</strain>
    </source>
</reference>
<evidence type="ECO:0000313" key="10">
    <source>
        <dbReference type="Proteomes" id="UP000324974"/>
    </source>
</evidence>
<evidence type="ECO:0000256" key="5">
    <source>
        <dbReference type="ARBA" id="ARBA00023180"/>
    </source>
</evidence>
<dbReference type="GO" id="GO:0046872">
    <property type="term" value="F:metal ion binding"/>
    <property type="evidence" value="ECO:0007669"/>
    <property type="project" value="UniProtKB-KW"/>
</dbReference>
<dbReference type="EMBL" id="CP042425">
    <property type="protein sequence ID" value="QEL20147.1"/>
    <property type="molecule type" value="Genomic_DNA"/>
</dbReference>
<dbReference type="PANTHER" id="PTHR10342">
    <property type="entry name" value="ARYLSULFATASE"/>
    <property type="match status" value="1"/>
</dbReference>
<dbReference type="InterPro" id="IPR047115">
    <property type="entry name" value="ARSB"/>
</dbReference>
<evidence type="ECO:0000256" key="7">
    <source>
        <dbReference type="SAM" id="SignalP"/>
    </source>
</evidence>
<dbReference type="InterPro" id="IPR024607">
    <property type="entry name" value="Sulfatase_CS"/>
</dbReference>
<accession>A0A5C1APR2</accession>
<dbReference type="Pfam" id="PF00884">
    <property type="entry name" value="Sulfatase"/>
    <property type="match status" value="1"/>
</dbReference>
<evidence type="ECO:0000256" key="1">
    <source>
        <dbReference type="ARBA" id="ARBA00008779"/>
    </source>
</evidence>
<feature type="region of interest" description="Disordered" evidence="6">
    <location>
        <begin position="437"/>
        <end position="459"/>
    </location>
</feature>
<evidence type="ECO:0000256" key="4">
    <source>
        <dbReference type="ARBA" id="ARBA00022837"/>
    </source>
</evidence>